<protein>
    <recommendedName>
        <fullName evidence="5">Flagellar protein FlbB</fullName>
    </recommendedName>
</protein>
<name>A0A160PGQ0_9HYPH</name>
<evidence type="ECO:0000313" key="3">
    <source>
        <dbReference type="EMBL" id="BAU91964.1"/>
    </source>
</evidence>
<feature type="compositionally biased region" description="Polar residues" evidence="2">
    <location>
        <begin position="68"/>
        <end position="77"/>
    </location>
</feature>
<keyword evidence="1" id="KW-0175">Coiled coil</keyword>
<sequence>MTLPARRLARLASLPARPFRLRLIDAVTLAAIGLLVLKLTALLADDPTPPGTPLPDFARVLAKARSNYEPTDPTTTGSVSAPPKPAEPAPPPVYQPVVPEPVSESERAILEKLAARRESLKQRGNELDLREQMLKDVERKLESGVADLKGAEDKVGSEGTKRAEAERAGMKGIVLMYETMKPKDAARVFDRLNLETLVPIVTAMNPRKMAEVLALMGSEPAEKLTVALANRARGVDAPQVAAAAPGLPPGELPAIDPGPAARPVR</sequence>
<organism evidence="3 4">
    <name type="scientific">Methylorubrum populi</name>
    <dbReference type="NCBI Taxonomy" id="223967"/>
    <lineage>
        <taxon>Bacteria</taxon>
        <taxon>Pseudomonadati</taxon>
        <taxon>Pseudomonadota</taxon>
        <taxon>Alphaproteobacteria</taxon>
        <taxon>Hyphomicrobiales</taxon>
        <taxon>Methylobacteriaceae</taxon>
        <taxon>Methylorubrum</taxon>
    </lineage>
</organism>
<dbReference type="OrthoDB" id="9791432at2"/>
<dbReference type="AlphaFoldDB" id="A0A160PGQ0"/>
<dbReference type="EMBL" id="AP014809">
    <property type="protein sequence ID" value="BAU91964.1"/>
    <property type="molecule type" value="Genomic_DNA"/>
</dbReference>
<proteinExistence type="predicted"/>
<gene>
    <name evidence="3" type="ORF">MPPM_3359</name>
</gene>
<feature type="coiled-coil region" evidence="1">
    <location>
        <begin position="103"/>
        <end position="154"/>
    </location>
</feature>
<evidence type="ECO:0008006" key="5">
    <source>
        <dbReference type="Google" id="ProtNLM"/>
    </source>
</evidence>
<dbReference type="Proteomes" id="UP000218288">
    <property type="component" value="Chromosome"/>
</dbReference>
<reference evidence="3 4" key="1">
    <citation type="journal article" date="2016" name="Genome Announc.">
        <title>Complete Genome Sequence of Methylobacterium populi P-1M, Isolated from Pink-Pigmented Household Biofilm.</title>
        <authorList>
            <person name="Morohoshi T."/>
            <person name="Ikeda T."/>
        </authorList>
    </citation>
    <scope>NUCLEOTIDE SEQUENCE [LARGE SCALE GENOMIC DNA]</scope>
    <source>
        <strain evidence="3 4">P-1M</strain>
    </source>
</reference>
<feature type="region of interest" description="Disordered" evidence="2">
    <location>
        <begin position="67"/>
        <end position="96"/>
    </location>
</feature>
<dbReference type="RefSeq" id="WP_096485999.1">
    <property type="nucleotide sequence ID" value="NZ_AP014809.1"/>
</dbReference>
<evidence type="ECO:0000256" key="2">
    <source>
        <dbReference type="SAM" id="MobiDB-lite"/>
    </source>
</evidence>
<accession>A0A160PGQ0</accession>
<dbReference type="SUPFAM" id="SSF158791">
    <property type="entry name" value="MgtE N-terminal domain-like"/>
    <property type="match status" value="1"/>
</dbReference>
<feature type="region of interest" description="Disordered" evidence="2">
    <location>
        <begin position="241"/>
        <end position="265"/>
    </location>
</feature>
<evidence type="ECO:0000313" key="4">
    <source>
        <dbReference type="Proteomes" id="UP000218288"/>
    </source>
</evidence>
<feature type="compositionally biased region" description="Pro residues" evidence="2">
    <location>
        <begin position="82"/>
        <end position="94"/>
    </location>
</feature>
<evidence type="ECO:0000256" key="1">
    <source>
        <dbReference type="SAM" id="Coils"/>
    </source>
</evidence>